<organism evidence="1 4">
    <name type="scientific">Arabidopsis thaliana</name>
    <name type="common">Mouse-ear cress</name>
    <dbReference type="NCBI Taxonomy" id="3702"/>
    <lineage>
        <taxon>Eukaryota</taxon>
        <taxon>Viridiplantae</taxon>
        <taxon>Streptophyta</taxon>
        <taxon>Embryophyta</taxon>
        <taxon>Tracheophyta</taxon>
        <taxon>Spermatophyta</taxon>
        <taxon>Magnoliopsida</taxon>
        <taxon>eudicotyledons</taxon>
        <taxon>Gunneridae</taxon>
        <taxon>Pentapetalae</taxon>
        <taxon>rosids</taxon>
        <taxon>malvids</taxon>
        <taxon>Brassicales</taxon>
        <taxon>Brassicaceae</taxon>
        <taxon>Camelineae</taxon>
        <taxon>Arabidopsis</taxon>
    </lineage>
</organism>
<gene>
    <name evidence="2" type="ORF">AN1_LOCUS15570</name>
    <name evidence="1" type="ORF">C24_LOCUS15453</name>
</gene>
<sequence>MVRNLSFFLTITVKVLVFKAYSATLPEALVSPFGSKTKSLNWLIVLSQWLVCLFFRS</sequence>
<evidence type="ECO:0000313" key="3">
    <source>
        <dbReference type="Proteomes" id="UP000426265"/>
    </source>
</evidence>
<reference evidence="1 4" key="1">
    <citation type="submission" date="2019-12" db="EMBL/GenBank/DDBJ databases">
        <authorList>
            <person name="Jiao W.-B."/>
            <person name="Schneeberger K."/>
        </authorList>
    </citation>
    <scope>NUCLEOTIDE SEQUENCE [LARGE SCALE GENOMIC DNA]</scope>
    <source>
        <strain evidence="3">cv. An-1</strain>
        <strain evidence="4">cv. C24</strain>
    </source>
</reference>
<proteinExistence type="predicted"/>
<dbReference type="EMBL" id="CACRSJ010000106">
    <property type="protein sequence ID" value="VYS60134.1"/>
    <property type="molecule type" value="Genomic_DNA"/>
</dbReference>
<dbReference type="EMBL" id="CACSHJ010000089">
    <property type="protein sequence ID" value="CAA0385836.1"/>
    <property type="molecule type" value="Genomic_DNA"/>
</dbReference>
<accession>A0A5S9XKB2</accession>
<evidence type="ECO:0000313" key="2">
    <source>
        <dbReference type="EMBL" id="VYS60134.1"/>
    </source>
</evidence>
<evidence type="ECO:0000313" key="1">
    <source>
        <dbReference type="EMBL" id="CAA0385836.1"/>
    </source>
</evidence>
<name>A0A5S9XKB2_ARATH</name>
<dbReference type="Proteomes" id="UP000426265">
    <property type="component" value="Unassembled WGS sequence"/>
</dbReference>
<accession>A0A654FF61</accession>
<dbReference type="AlphaFoldDB" id="A0A5S9XKB2"/>
<protein>
    <submittedName>
        <fullName evidence="1">Uncharacterized protein</fullName>
    </submittedName>
</protein>
<evidence type="ECO:0000313" key="4">
    <source>
        <dbReference type="Proteomes" id="UP000434276"/>
    </source>
</evidence>
<dbReference type="Proteomes" id="UP000434276">
    <property type="component" value="Unassembled WGS sequence"/>
</dbReference>